<dbReference type="EMBL" id="CP011564">
    <property type="protein sequence ID" value="ALG82163.1"/>
    <property type="molecule type" value="Genomic_DNA"/>
</dbReference>
<dbReference type="Proteomes" id="UP000060390">
    <property type="component" value="Chromosome"/>
</dbReference>
<dbReference type="KEGG" id="hsf:HLASA_1270"/>
<feature type="compositionally biased region" description="Gly residues" evidence="1">
    <location>
        <begin position="133"/>
        <end position="157"/>
    </location>
</feature>
<feature type="region of interest" description="Disordered" evidence="1">
    <location>
        <begin position="79"/>
        <end position="167"/>
    </location>
</feature>
<gene>
    <name evidence="3" type="ORF">HLASA_1270</name>
    <name evidence="2" type="ORF">HLASF_1282</name>
</gene>
<dbReference type="GeneID" id="26010616"/>
<feature type="region of interest" description="Disordered" evidence="1">
    <location>
        <begin position="32"/>
        <end position="55"/>
    </location>
</feature>
<feature type="compositionally biased region" description="Acidic residues" evidence="1">
    <location>
        <begin position="79"/>
        <end position="88"/>
    </location>
</feature>
<keyword evidence="5" id="KW-1185">Reference proteome</keyword>
<evidence type="ECO:0000256" key="1">
    <source>
        <dbReference type="SAM" id="MobiDB-lite"/>
    </source>
</evidence>
<dbReference type="AlphaFoldDB" id="A0A0F7PEM6"/>
<evidence type="ECO:0000313" key="4">
    <source>
        <dbReference type="Proteomes" id="UP000060390"/>
    </source>
</evidence>
<organism evidence="2 5">
    <name type="scientific">Halanaeroarchaeum sulfurireducens</name>
    <dbReference type="NCBI Taxonomy" id="1604004"/>
    <lineage>
        <taxon>Archaea</taxon>
        <taxon>Methanobacteriati</taxon>
        <taxon>Methanobacteriota</taxon>
        <taxon>Stenosarchaea group</taxon>
        <taxon>Halobacteria</taxon>
        <taxon>Halobacteriales</taxon>
        <taxon>Halobacteriaceae</taxon>
        <taxon>Halanaeroarchaeum</taxon>
    </lineage>
</organism>
<reference evidence="4" key="2">
    <citation type="submission" date="2015-05" db="EMBL/GenBank/DDBJ databases">
        <title>Complete genome sequence of Halanaeroarchaeum sulfurireducens type strain M27-SA2, a sulfate-reducer haloarchaeon from marine anoxic lake Medee.</title>
        <authorList>
            <person name="Messina E."/>
            <person name="Kublanov I.V."/>
            <person name="Toshchakov S."/>
            <person name="Arcadi E."/>
            <person name="La Spada G."/>
            <person name="La Cono V."/>
            <person name="Yakimov M.M."/>
        </authorList>
    </citation>
    <scope>NUCLEOTIDE SEQUENCE [LARGE SCALE GENOMIC DNA]</scope>
    <source>
        <strain evidence="4">M27-SA2</strain>
    </source>
</reference>
<reference evidence="3 4" key="3">
    <citation type="journal article" date="2016" name="Stand. Genomic Sci.">
        <title>Complete genome sequence of 'Halanaeroarchaeum sulfurireducens' M27-SA2, a sulfur-reducing and acetate-oxidizing haloarchaeon from the deep-sea hypersaline anoxic lake Medee.</title>
        <authorList>
            <person name="Messina E."/>
            <person name="Sorokin D.Y."/>
            <person name="Kublanov I.V."/>
            <person name="Toshchakov S."/>
            <person name="Lopatina A."/>
            <person name="Arcadi E."/>
            <person name="Smedile F."/>
            <person name="La Spada G."/>
            <person name="La Cono V."/>
            <person name="Yakimov M.M."/>
        </authorList>
    </citation>
    <scope>NUCLEOTIDE SEQUENCE [LARGE SCALE GENOMIC DNA]</scope>
    <source>
        <strain evidence="3 4">M27-SA2</strain>
    </source>
</reference>
<proteinExistence type="predicted"/>
<evidence type="ECO:0000313" key="2">
    <source>
        <dbReference type="EMBL" id="AKH97768.1"/>
    </source>
</evidence>
<evidence type="ECO:0000313" key="3">
    <source>
        <dbReference type="EMBL" id="ALG82163.1"/>
    </source>
</evidence>
<dbReference type="RefSeq" id="WP_050048487.1">
    <property type="nucleotide sequence ID" value="NZ_CP008874.1"/>
</dbReference>
<protein>
    <submittedName>
        <fullName evidence="2">Uncharacterized protein</fullName>
    </submittedName>
</protein>
<sequence>MKTITKLLGVAMVGMLAFTGFAAASTGAGLAPAANADTNSTDVDRPLDGSNSPWATDDERLELFQERFDLTDEQVEEIQEAVESEMDADASRETIRNTVTEKLQEFGVDGPTLGPTDDRVGTGPHGQNAGNGNAAGAGAGHGAAGGNGPGNAQGAGPHGPADGSCMA</sequence>
<name>A0A0F7PEM6_9EURY</name>
<dbReference type="HOGENOM" id="CLU_1590814_0_0_2"/>
<accession>A0A0F7PEM6</accession>
<reference evidence="2 5" key="1">
    <citation type="journal article" date="2015" name="ISME J.">
        <title>Elemental sulfur and acetate can support life of a novel strictly anaerobic haloarchaeon.</title>
        <authorList>
            <person name="Sorokin D.Y."/>
            <person name="Kublanov I.V."/>
            <person name="Gavrilov S.N."/>
            <person name="Rojo D."/>
            <person name="Roman P."/>
            <person name="Golyshin P.N."/>
            <person name="Slepak V.Z."/>
            <person name="Smedile F."/>
            <person name="Ferrer M."/>
            <person name="Messina E."/>
            <person name="La Cono V."/>
            <person name="Yakimov M.M."/>
        </authorList>
    </citation>
    <scope>NUCLEOTIDE SEQUENCE [LARGE SCALE GENOMIC DNA]</scope>
    <source>
        <strain evidence="2 5">HSR2</strain>
    </source>
</reference>
<dbReference type="OrthoDB" id="385547at2157"/>
<evidence type="ECO:0000313" key="5">
    <source>
        <dbReference type="Proteomes" id="UP000069906"/>
    </source>
</evidence>
<dbReference type="KEGG" id="hsu:HLASF_1282"/>
<dbReference type="Proteomes" id="UP000069906">
    <property type="component" value="Chromosome"/>
</dbReference>
<dbReference type="EMBL" id="CP008874">
    <property type="protein sequence ID" value="AKH97768.1"/>
    <property type="molecule type" value="Genomic_DNA"/>
</dbReference>